<name>A0A7I8JS70_SPIIN</name>
<feature type="region of interest" description="Disordered" evidence="1">
    <location>
        <begin position="93"/>
        <end position="114"/>
    </location>
</feature>
<reference evidence="2 3" key="1">
    <citation type="submission" date="2019-12" db="EMBL/GenBank/DDBJ databases">
        <authorList>
            <person name="Scholz U."/>
            <person name="Mascher M."/>
            <person name="Fiebig A."/>
        </authorList>
    </citation>
    <scope>NUCLEOTIDE SEQUENCE</scope>
</reference>
<dbReference type="Proteomes" id="UP001189122">
    <property type="component" value="Unassembled WGS sequence"/>
</dbReference>
<evidence type="ECO:0000313" key="2">
    <source>
        <dbReference type="EMBL" id="CAA2633295.1"/>
    </source>
</evidence>
<accession>A0A7I8JS70</accession>
<gene>
    <name evidence="2" type="ORF">SI7747_16018824</name>
</gene>
<dbReference type="EMBL" id="CACRZD030000016">
    <property type="protein sequence ID" value="CAA6672413.1"/>
    <property type="molecule type" value="Genomic_DNA"/>
</dbReference>
<sequence>MNSRSIVLAPTVRNHGATFPTVPLRGPELPPEATTPILNVVTGTRTEGHREHVYAVFDGLIDGGKDVGLGAAAPVCGAPAHLVCRRPGAGRPALGGAVAEAEETGARDEPAGGGGKGVGAVAVGIAGGDLAGV</sequence>
<evidence type="ECO:0000313" key="3">
    <source>
        <dbReference type="Proteomes" id="UP001189122"/>
    </source>
</evidence>
<dbReference type="AlphaFoldDB" id="A0A7I8JS70"/>
<organism evidence="2">
    <name type="scientific">Spirodela intermedia</name>
    <name type="common">Intermediate duckweed</name>
    <dbReference type="NCBI Taxonomy" id="51605"/>
    <lineage>
        <taxon>Eukaryota</taxon>
        <taxon>Viridiplantae</taxon>
        <taxon>Streptophyta</taxon>
        <taxon>Embryophyta</taxon>
        <taxon>Tracheophyta</taxon>
        <taxon>Spermatophyta</taxon>
        <taxon>Magnoliopsida</taxon>
        <taxon>Liliopsida</taxon>
        <taxon>Araceae</taxon>
        <taxon>Lemnoideae</taxon>
        <taxon>Spirodela</taxon>
    </lineage>
</organism>
<protein>
    <submittedName>
        <fullName evidence="2">Uncharacterized protein</fullName>
    </submittedName>
</protein>
<keyword evidence="3" id="KW-1185">Reference proteome</keyword>
<evidence type="ECO:0000256" key="1">
    <source>
        <dbReference type="SAM" id="MobiDB-lite"/>
    </source>
</evidence>
<dbReference type="EMBL" id="LR743603">
    <property type="protein sequence ID" value="CAA2633295.1"/>
    <property type="molecule type" value="Genomic_DNA"/>
</dbReference>
<proteinExistence type="predicted"/>